<dbReference type="GO" id="GO:0005219">
    <property type="term" value="F:ryanodine-sensitive calcium-release channel activity"/>
    <property type="evidence" value="ECO:0007669"/>
    <property type="project" value="TreeGrafter"/>
</dbReference>
<feature type="domain" description="RIH" evidence="1">
    <location>
        <begin position="58"/>
        <end position="175"/>
    </location>
</feature>
<dbReference type="SUPFAM" id="SSF100909">
    <property type="entry name" value="IP3 receptor type 1 binding core, domain 2"/>
    <property type="match status" value="1"/>
</dbReference>
<name>A0A915K5L1_ROMCU</name>
<evidence type="ECO:0000259" key="1">
    <source>
        <dbReference type="Pfam" id="PF01365"/>
    </source>
</evidence>
<dbReference type="GO" id="GO:0033017">
    <property type="term" value="C:sarcoplasmic reticulum membrane"/>
    <property type="evidence" value="ECO:0007669"/>
    <property type="project" value="TreeGrafter"/>
</dbReference>
<dbReference type="InterPro" id="IPR000699">
    <property type="entry name" value="RIH_dom"/>
</dbReference>
<dbReference type="InterPro" id="IPR015925">
    <property type="entry name" value="Ryanodine_IP3_receptor"/>
</dbReference>
<sequence>MDDCFILSIAQEEESKSARVIRKVSQVLNRFLKGLEALQVAGRETAAWKRVDLGEIKKLMEDLIAYFAQPSEDIEFEEQQIRLKALRNRQDLFQEEGVLNMILDTIDQFSLMESTPDFSAMIGEEALMAWDEISTYLYLLLAAMIKGNHSNCAQFASVQRLDWLFSRLANPQSAEEISRKASKMIVFHS</sequence>
<dbReference type="InterPro" id="IPR035910">
    <property type="entry name" value="RyR/IP3R_RIH_dom_sf"/>
</dbReference>
<dbReference type="WBParaSite" id="nRc.2.0.1.t34011-RA">
    <property type="protein sequence ID" value="nRc.2.0.1.t34011-RA"/>
    <property type="gene ID" value="nRc.2.0.1.g34011"/>
</dbReference>
<dbReference type="Proteomes" id="UP000887565">
    <property type="component" value="Unplaced"/>
</dbReference>
<proteinExistence type="predicted"/>
<dbReference type="AlphaFoldDB" id="A0A915K5L1"/>
<dbReference type="GO" id="GO:0014808">
    <property type="term" value="P:release of sequestered calcium ion into cytosol by sarcoplasmic reticulum"/>
    <property type="evidence" value="ECO:0007669"/>
    <property type="project" value="TreeGrafter"/>
</dbReference>
<dbReference type="GO" id="GO:0005790">
    <property type="term" value="C:smooth endoplasmic reticulum"/>
    <property type="evidence" value="ECO:0007669"/>
    <property type="project" value="TreeGrafter"/>
</dbReference>
<protein>
    <submittedName>
        <fullName evidence="3">RIH domain-containing protein</fullName>
    </submittedName>
</protein>
<keyword evidence="2" id="KW-1185">Reference proteome</keyword>
<reference evidence="3" key="1">
    <citation type="submission" date="2022-11" db="UniProtKB">
        <authorList>
            <consortium name="WormBaseParasite"/>
        </authorList>
    </citation>
    <scope>IDENTIFICATION</scope>
</reference>
<dbReference type="PANTHER" id="PTHR46399:SF8">
    <property type="entry name" value="B30.2_SPRY DOMAIN-CONTAINING PROTEIN"/>
    <property type="match status" value="1"/>
</dbReference>
<accession>A0A915K5L1</accession>
<dbReference type="GO" id="GO:0034704">
    <property type="term" value="C:calcium channel complex"/>
    <property type="evidence" value="ECO:0007669"/>
    <property type="project" value="TreeGrafter"/>
</dbReference>
<dbReference type="PANTHER" id="PTHR46399">
    <property type="entry name" value="B30.2/SPRY DOMAIN-CONTAINING PROTEIN"/>
    <property type="match status" value="1"/>
</dbReference>
<dbReference type="GO" id="GO:0006941">
    <property type="term" value="P:striated muscle contraction"/>
    <property type="evidence" value="ECO:0007669"/>
    <property type="project" value="TreeGrafter"/>
</dbReference>
<evidence type="ECO:0000313" key="2">
    <source>
        <dbReference type="Proteomes" id="UP000887565"/>
    </source>
</evidence>
<dbReference type="GO" id="GO:0030018">
    <property type="term" value="C:Z disc"/>
    <property type="evidence" value="ECO:0007669"/>
    <property type="project" value="TreeGrafter"/>
</dbReference>
<dbReference type="Gene3D" id="1.25.10.30">
    <property type="entry name" value="IP3 receptor type 1 binding core, RIH domain"/>
    <property type="match status" value="1"/>
</dbReference>
<dbReference type="Pfam" id="PF01365">
    <property type="entry name" value="RYDR_ITPR"/>
    <property type="match status" value="1"/>
</dbReference>
<dbReference type="OMA" id="CAQFASV"/>
<organism evidence="2 3">
    <name type="scientific">Romanomermis culicivorax</name>
    <name type="common">Nematode worm</name>
    <dbReference type="NCBI Taxonomy" id="13658"/>
    <lineage>
        <taxon>Eukaryota</taxon>
        <taxon>Metazoa</taxon>
        <taxon>Ecdysozoa</taxon>
        <taxon>Nematoda</taxon>
        <taxon>Enoplea</taxon>
        <taxon>Dorylaimia</taxon>
        <taxon>Mermithida</taxon>
        <taxon>Mermithoidea</taxon>
        <taxon>Mermithidae</taxon>
        <taxon>Romanomermis</taxon>
    </lineage>
</organism>
<evidence type="ECO:0000313" key="3">
    <source>
        <dbReference type="WBParaSite" id="nRc.2.0.1.t34011-RA"/>
    </source>
</evidence>
<dbReference type="GO" id="GO:0042383">
    <property type="term" value="C:sarcolemma"/>
    <property type="evidence" value="ECO:0007669"/>
    <property type="project" value="TreeGrafter"/>
</dbReference>